<keyword evidence="2" id="KW-1133">Transmembrane helix</keyword>
<keyword evidence="4" id="KW-1185">Reference proteome</keyword>
<feature type="transmembrane region" description="Helical" evidence="2">
    <location>
        <begin position="230"/>
        <end position="251"/>
    </location>
</feature>
<dbReference type="Proteomes" id="UP000807469">
    <property type="component" value="Unassembled WGS sequence"/>
</dbReference>
<proteinExistence type="predicted"/>
<sequence>MAIDVVCAYPISGGYGTIPRMIYYVLLVVPLVFHTSEWLVDATLGASMIFSSITAVHTVALASTAGRGTVDLDIIPAYSITGVAMLLGVPLLLWSRMLREATRALRIVAVSWIVVMFVGSIASLASVKLLSISIGQCDTDPTMSEAALCTITCDVTLPMRRTQQASLIPFPAYNELLKCWPIPFSFIAAFLTFVGLAHASARVKSSHVVNNPTDTTSTGRSLYSDIIRHLWRYTICAPPMSAALSIAHVVLLENIILGKPGVPIGEDVTAIGQWGPLVGSAFAVLVSIFQWTIDQRDEGEHQSPSRRDTAETLTGPSNDPEKDGVHSNYNSESSQTAPVRNVEARRNPLAYFEEGAWWGTGANGLVMNYRGATWVVHEGYVRRTSEPASTITFVNDVSSRTQERRSTLTETKTDNVALEKH</sequence>
<keyword evidence="2" id="KW-0812">Transmembrane</keyword>
<evidence type="ECO:0000256" key="1">
    <source>
        <dbReference type="SAM" id="MobiDB-lite"/>
    </source>
</evidence>
<feature type="region of interest" description="Disordered" evidence="1">
    <location>
        <begin position="401"/>
        <end position="421"/>
    </location>
</feature>
<organism evidence="3 4">
    <name type="scientific">Pholiota conissans</name>
    <dbReference type="NCBI Taxonomy" id="109636"/>
    <lineage>
        <taxon>Eukaryota</taxon>
        <taxon>Fungi</taxon>
        <taxon>Dikarya</taxon>
        <taxon>Basidiomycota</taxon>
        <taxon>Agaricomycotina</taxon>
        <taxon>Agaricomycetes</taxon>
        <taxon>Agaricomycetidae</taxon>
        <taxon>Agaricales</taxon>
        <taxon>Agaricineae</taxon>
        <taxon>Strophariaceae</taxon>
        <taxon>Pholiota</taxon>
    </lineage>
</organism>
<protein>
    <submittedName>
        <fullName evidence="3">Uncharacterized protein</fullName>
    </submittedName>
</protein>
<reference evidence="3" key="1">
    <citation type="submission" date="2020-11" db="EMBL/GenBank/DDBJ databases">
        <authorList>
            <consortium name="DOE Joint Genome Institute"/>
            <person name="Ahrendt S."/>
            <person name="Riley R."/>
            <person name="Andreopoulos W."/>
            <person name="Labutti K."/>
            <person name="Pangilinan J."/>
            <person name="Ruiz-Duenas F.J."/>
            <person name="Barrasa J.M."/>
            <person name="Sanchez-Garcia M."/>
            <person name="Camarero S."/>
            <person name="Miyauchi S."/>
            <person name="Serrano A."/>
            <person name="Linde D."/>
            <person name="Babiker R."/>
            <person name="Drula E."/>
            <person name="Ayuso-Fernandez I."/>
            <person name="Pacheco R."/>
            <person name="Padilla G."/>
            <person name="Ferreira P."/>
            <person name="Barriuso J."/>
            <person name="Kellner H."/>
            <person name="Castanera R."/>
            <person name="Alfaro M."/>
            <person name="Ramirez L."/>
            <person name="Pisabarro A.G."/>
            <person name="Kuo A."/>
            <person name="Tritt A."/>
            <person name="Lipzen A."/>
            <person name="He G."/>
            <person name="Yan M."/>
            <person name="Ng V."/>
            <person name="Cullen D."/>
            <person name="Martin F."/>
            <person name="Rosso M.-N."/>
            <person name="Henrissat B."/>
            <person name="Hibbett D."/>
            <person name="Martinez A.T."/>
            <person name="Grigoriev I.V."/>
        </authorList>
    </citation>
    <scope>NUCLEOTIDE SEQUENCE</scope>
    <source>
        <strain evidence="3">CIRM-BRFM 674</strain>
    </source>
</reference>
<feature type="compositionally biased region" description="Basic and acidic residues" evidence="1">
    <location>
        <begin position="297"/>
        <end position="310"/>
    </location>
</feature>
<feature type="transmembrane region" description="Helical" evidence="2">
    <location>
        <begin position="77"/>
        <end position="95"/>
    </location>
</feature>
<comment type="caution">
    <text evidence="3">The sequence shown here is derived from an EMBL/GenBank/DDBJ whole genome shotgun (WGS) entry which is preliminary data.</text>
</comment>
<evidence type="ECO:0000313" key="3">
    <source>
        <dbReference type="EMBL" id="KAF9477182.1"/>
    </source>
</evidence>
<feature type="region of interest" description="Disordered" evidence="1">
    <location>
        <begin position="297"/>
        <end position="341"/>
    </location>
</feature>
<dbReference type="OrthoDB" id="3021074at2759"/>
<name>A0A9P5YWW7_9AGAR</name>
<gene>
    <name evidence="3" type="ORF">BDN70DRAFT_922771</name>
</gene>
<evidence type="ECO:0000313" key="4">
    <source>
        <dbReference type="Proteomes" id="UP000807469"/>
    </source>
</evidence>
<feature type="transmembrane region" description="Helical" evidence="2">
    <location>
        <begin position="180"/>
        <end position="199"/>
    </location>
</feature>
<feature type="transmembrane region" description="Helical" evidence="2">
    <location>
        <begin position="21"/>
        <end position="40"/>
    </location>
</feature>
<accession>A0A9P5YWW7</accession>
<dbReference type="EMBL" id="MU155269">
    <property type="protein sequence ID" value="KAF9477182.1"/>
    <property type="molecule type" value="Genomic_DNA"/>
</dbReference>
<dbReference type="AlphaFoldDB" id="A0A9P5YWW7"/>
<feature type="transmembrane region" description="Helical" evidence="2">
    <location>
        <begin position="271"/>
        <end position="293"/>
    </location>
</feature>
<feature type="transmembrane region" description="Helical" evidence="2">
    <location>
        <begin position="107"/>
        <end position="125"/>
    </location>
</feature>
<feature type="compositionally biased region" description="Polar residues" evidence="1">
    <location>
        <begin position="327"/>
        <end position="338"/>
    </location>
</feature>
<evidence type="ECO:0000256" key="2">
    <source>
        <dbReference type="SAM" id="Phobius"/>
    </source>
</evidence>
<keyword evidence="2" id="KW-0472">Membrane</keyword>